<dbReference type="PANTHER" id="PTHR24148">
    <property type="entry name" value="ANKYRIN REPEAT DOMAIN-CONTAINING PROTEIN 39 HOMOLOG-RELATED"/>
    <property type="match status" value="1"/>
</dbReference>
<organism evidence="2 3">
    <name type="scientific">Daldinia eschscholtzii</name>
    <dbReference type="NCBI Taxonomy" id="292717"/>
    <lineage>
        <taxon>Eukaryota</taxon>
        <taxon>Fungi</taxon>
        <taxon>Dikarya</taxon>
        <taxon>Ascomycota</taxon>
        <taxon>Pezizomycotina</taxon>
        <taxon>Sordariomycetes</taxon>
        <taxon>Xylariomycetidae</taxon>
        <taxon>Xylariales</taxon>
        <taxon>Hypoxylaceae</taxon>
        <taxon>Daldinia</taxon>
    </lineage>
</organism>
<feature type="domain" description="Heterokaryon incompatibility" evidence="1">
    <location>
        <begin position="45"/>
        <end position="199"/>
    </location>
</feature>
<dbReference type="Pfam" id="PF06985">
    <property type="entry name" value="HET"/>
    <property type="match status" value="1"/>
</dbReference>
<dbReference type="AlphaFoldDB" id="A0AAX6MHX7"/>
<dbReference type="Proteomes" id="UP001369815">
    <property type="component" value="Unassembled WGS sequence"/>
</dbReference>
<gene>
    <name evidence="2" type="ORF">Daesc_006294</name>
</gene>
<evidence type="ECO:0000313" key="2">
    <source>
        <dbReference type="EMBL" id="KAK6951771.1"/>
    </source>
</evidence>
<keyword evidence="3" id="KW-1185">Reference proteome</keyword>
<accession>A0AAX6MHX7</accession>
<reference evidence="2 3" key="1">
    <citation type="journal article" date="2024" name="Front Chem Biol">
        <title>Unveiling the potential of Daldinia eschscholtzii MFLUCC 19-0629 through bioactivity and bioinformatics studies for enhanced sustainable agriculture production.</title>
        <authorList>
            <person name="Brooks S."/>
            <person name="Weaver J.A."/>
            <person name="Klomchit A."/>
            <person name="Alharthi S.A."/>
            <person name="Onlamun T."/>
            <person name="Nurani R."/>
            <person name="Vong T.K."/>
            <person name="Alberti F."/>
            <person name="Greco C."/>
        </authorList>
    </citation>
    <scope>NUCLEOTIDE SEQUENCE [LARGE SCALE GENOMIC DNA]</scope>
    <source>
        <strain evidence="2">MFLUCC 19-0629</strain>
    </source>
</reference>
<name>A0AAX6MHX7_9PEZI</name>
<comment type="caution">
    <text evidence="2">The sequence shown here is derived from an EMBL/GenBank/DDBJ whole genome shotgun (WGS) entry which is preliminary data.</text>
</comment>
<dbReference type="InterPro" id="IPR010730">
    <property type="entry name" value="HET"/>
</dbReference>
<sequence length="629" mass="72305">MDTRYVYKTLPSPRHIRLLRLYGGKKSEEVSCELFIVSLDEVLSFEALSYTWGNPLPRMPVRCSGKTTEIGQSLHSALRYLRHESNIRILWADALCINQEDIQERNAQVRLMGEIYGKAEKTLIWLGEDPDEQTYEVFQALVAFQETLHKKGITIFNFKEHDQYNKEVFREVISSHSRMLAVMNLFEHPWFGRKWIIQELVNSRNPVVISGMNCLPWHILESFATLLRWTTAWVGMGVLDLRSTSKDHVLNVISLAQIRREKDTFSLADHIYKTLSFDCTQPHDHLIAILGLANNSDKDRFSSLSDYSIHETELWWRYASIAIKSGSLTPLLLVDTLPLADRPISWVADLSRLSQSTKSEITSIMGTLLVLTSRTPDEISSQNFTKSFSRFSNASKTTTAAAQISEDGRILSIEGVFVGQVEEMTSREMPSIGEEIQIGTFYSMPGKCSIQQKIWNEALSMAFRGIGHKNRAKRIRAWTECTRAWMFDVNDSLSMTYLLLYHLAKRKWHLLSDPRVESIGKVPFRPDDRTMAEMNELYEDETFRKILRADRPAVGHHFCRTTEGWLGWVTSYSRPGDRICIIRGSRVPHVLRPSGDGTYKLIGQCYIQGVMNGEYLMYFLDKKETIRIS</sequence>
<dbReference type="InterPro" id="IPR052895">
    <property type="entry name" value="HetReg/Transcr_Mod"/>
</dbReference>
<evidence type="ECO:0000313" key="3">
    <source>
        <dbReference type="Proteomes" id="UP001369815"/>
    </source>
</evidence>
<dbReference type="EMBL" id="JBANMG010000006">
    <property type="protein sequence ID" value="KAK6951771.1"/>
    <property type="molecule type" value="Genomic_DNA"/>
</dbReference>
<dbReference type="Pfam" id="PF26639">
    <property type="entry name" value="Het-6_barrel"/>
    <property type="match status" value="1"/>
</dbReference>
<proteinExistence type="predicted"/>
<protein>
    <recommendedName>
        <fullName evidence="1">Heterokaryon incompatibility domain-containing protein</fullName>
    </recommendedName>
</protein>
<dbReference type="PANTHER" id="PTHR24148:SF64">
    <property type="entry name" value="HETEROKARYON INCOMPATIBILITY DOMAIN-CONTAINING PROTEIN"/>
    <property type="match status" value="1"/>
</dbReference>
<evidence type="ECO:0000259" key="1">
    <source>
        <dbReference type="Pfam" id="PF06985"/>
    </source>
</evidence>